<dbReference type="Proteomes" id="UP000271974">
    <property type="component" value="Unassembled WGS sequence"/>
</dbReference>
<comment type="caution">
    <text evidence="2">The sequence shown here is derived from an EMBL/GenBank/DDBJ whole genome shotgun (WGS) entry which is preliminary data.</text>
</comment>
<evidence type="ECO:0000313" key="2">
    <source>
        <dbReference type="EMBL" id="RUS81942.1"/>
    </source>
</evidence>
<accession>A0A3S1HLN0</accession>
<sequence length="281" mass="32109">MASTDGVQVMNKGTLKGATPISGVELSRKLQKTLLRLKGKFMSDDGKDVDYVNMKKSPEFEQYLKEAMELQKVDLSNMDEKEKKVFFINVYNSLTIHGLIEQPKLPDSVLSVQQFFRTVGYIIGGHVYSLDDIEHGVLRNNRPHPASIEPMFAPNDPRIKFICKELDPRIHFAVVCGAKSCPAIGVYTVENIDSALDSATRNFCAQEVEMRNELDEVLLSKLFQWYRADFGETEVDVLKWIMPYLSQPQHDRCSILILKLEKLGPVALRYKEYDWAINQRS</sequence>
<organism evidence="2 3">
    <name type="scientific">Elysia chlorotica</name>
    <name type="common">Eastern emerald elysia</name>
    <name type="synonym">Sea slug</name>
    <dbReference type="NCBI Taxonomy" id="188477"/>
    <lineage>
        <taxon>Eukaryota</taxon>
        <taxon>Metazoa</taxon>
        <taxon>Spiralia</taxon>
        <taxon>Lophotrochozoa</taxon>
        <taxon>Mollusca</taxon>
        <taxon>Gastropoda</taxon>
        <taxon>Heterobranchia</taxon>
        <taxon>Euthyneura</taxon>
        <taxon>Panpulmonata</taxon>
        <taxon>Sacoglossa</taxon>
        <taxon>Placobranchoidea</taxon>
        <taxon>Plakobranchidae</taxon>
        <taxon>Elysia</taxon>
    </lineage>
</organism>
<dbReference type="OrthoDB" id="418495at2759"/>
<dbReference type="PANTHER" id="PTHR46361">
    <property type="entry name" value="ELECTRON CARRIER/ PROTEIN DISULFIDE OXIDOREDUCTASE"/>
    <property type="match status" value="1"/>
</dbReference>
<feature type="domain" description="DUF547" evidence="1">
    <location>
        <begin position="75"/>
        <end position="203"/>
    </location>
</feature>
<protein>
    <recommendedName>
        <fullName evidence="1">DUF547 domain-containing protein</fullName>
    </recommendedName>
</protein>
<reference evidence="2 3" key="1">
    <citation type="submission" date="2019-01" db="EMBL/GenBank/DDBJ databases">
        <title>A draft genome assembly of the solar-powered sea slug Elysia chlorotica.</title>
        <authorList>
            <person name="Cai H."/>
            <person name="Li Q."/>
            <person name="Fang X."/>
            <person name="Li J."/>
            <person name="Curtis N.E."/>
            <person name="Altenburger A."/>
            <person name="Shibata T."/>
            <person name="Feng M."/>
            <person name="Maeda T."/>
            <person name="Schwartz J.A."/>
            <person name="Shigenobu S."/>
            <person name="Lundholm N."/>
            <person name="Nishiyama T."/>
            <person name="Yang H."/>
            <person name="Hasebe M."/>
            <person name="Li S."/>
            <person name="Pierce S.K."/>
            <person name="Wang J."/>
        </authorList>
    </citation>
    <scope>NUCLEOTIDE SEQUENCE [LARGE SCALE GENOMIC DNA]</scope>
    <source>
        <strain evidence="2">EC2010</strain>
        <tissue evidence="2">Whole organism of an adult</tissue>
    </source>
</reference>
<dbReference type="AlphaFoldDB" id="A0A3S1HLN0"/>
<gene>
    <name evidence="2" type="ORF">EGW08_010287</name>
</gene>
<name>A0A3S1HLN0_ELYCH</name>
<dbReference type="PANTHER" id="PTHR46361:SF3">
    <property type="entry name" value="ELECTRON CARRIER_ PROTEIN DISULFIDE OXIDOREDUCTASE"/>
    <property type="match status" value="1"/>
</dbReference>
<dbReference type="EMBL" id="RQTK01000313">
    <property type="protein sequence ID" value="RUS81942.1"/>
    <property type="molecule type" value="Genomic_DNA"/>
</dbReference>
<evidence type="ECO:0000259" key="1">
    <source>
        <dbReference type="Pfam" id="PF04784"/>
    </source>
</evidence>
<proteinExistence type="predicted"/>
<dbReference type="Pfam" id="PF04784">
    <property type="entry name" value="DUF547"/>
    <property type="match status" value="1"/>
</dbReference>
<keyword evidence="3" id="KW-1185">Reference proteome</keyword>
<dbReference type="STRING" id="188477.A0A3S1HLN0"/>
<dbReference type="InterPro" id="IPR006869">
    <property type="entry name" value="DUF547"/>
</dbReference>
<evidence type="ECO:0000313" key="3">
    <source>
        <dbReference type="Proteomes" id="UP000271974"/>
    </source>
</evidence>